<evidence type="ECO:0000256" key="1">
    <source>
        <dbReference type="ARBA" id="ARBA00004442"/>
    </source>
</evidence>
<feature type="coiled-coil region" evidence="7">
    <location>
        <begin position="318"/>
        <end position="345"/>
    </location>
</feature>
<dbReference type="GO" id="GO:0015562">
    <property type="term" value="F:efflux transmembrane transporter activity"/>
    <property type="evidence" value="ECO:0007669"/>
    <property type="project" value="InterPro"/>
</dbReference>
<evidence type="ECO:0000256" key="4">
    <source>
        <dbReference type="ARBA" id="ARBA00022692"/>
    </source>
</evidence>
<keyword evidence="7" id="KW-0175">Coiled coil</keyword>
<accession>A0A380TAW4</accession>
<evidence type="ECO:0000256" key="3">
    <source>
        <dbReference type="ARBA" id="ARBA00022452"/>
    </source>
</evidence>
<keyword evidence="4" id="KW-0812">Transmembrane</keyword>
<dbReference type="InterPro" id="IPR010130">
    <property type="entry name" value="T1SS_OMP_TolC"/>
</dbReference>
<dbReference type="PANTHER" id="PTHR30026:SF22">
    <property type="entry name" value="OUTER MEMBRANE EFFLUX PROTEIN"/>
    <property type="match status" value="1"/>
</dbReference>
<dbReference type="GO" id="GO:0015288">
    <property type="term" value="F:porin activity"/>
    <property type="evidence" value="ECO:0007669"/>
    <property type="project" value="TreeGrafter"/>
</dbReference>
<protein>
    <submittedName>
        <fullName evidence="8">Protein CyaE</fullName>
    </submittedName>
</protein>
<dbReference type="EMBL" id="UIDG01000090">
    <property type="protein sequence ID" value="SUS05219.1"/>
    <property type="molecule type" value="Genomic_DNA"/>
</dbReference>
<dbReference type="PANTHER" id="PTHR30026">
    <property type="entry name" value="OUTER MEMBRANE PROTEIN TOLC"/>
    <property type="match status" value="1"/>
</dbReference>
<evidence type="ECO:0000256" key="2">
    <source>
        <dbReference type="ARBA" id="ARBA00022448"/>
    </source>
</evidence>
<evidence type="ECO:0000256" key="6">
    <source>
        <dbReference type="ARBA" id="ARBA00023237"/>
    </source>
</evidence>
<dbReference type="SUPFAM" id="SSF56954">
    <property type="entry name" value="Outer membrane efflux proteins (OEP)"/>
    <property type="match status" value="1"/>
</dbReference>
<evidence type="ECO:0000313" key="8">
    <source>
        <dbReference type="EMBL" id="SUS05219.1"/>
    </source>
</evidence>
<name>A0A380TAW4_9ZZZZ</name>
<dbReference type="AlphaFoldDB" id="A0A380TAW4"/>
<keyword evidence="6" id="KW-0998">Cell outer membrane</keyword>
<evidence type="ECO:0000256" key="7">
    <source>
        <dbReference type="SAM" id="Coils"/>
    </source>
</evidence>
<comment type="subcellular location">
    <subcellularLocation>
        <location evidence="1">Cell outer membrane</location>
    </subcellularLocation>
</comment>
<reference evidence="8" key="1">
    <citation type="submission" date="2018-07" db="EMBL/GenBank/DDBJ databases">
        <authorList>
            <person name="Quirk P.G."/>
            <person name="Krulwich T.A."/>
        </authorList>
    </citation>
    <scope>NUCLEOTIDE SEQUENCE</scope>
</reference>
<keyword evidence="5" id="KW-0472">Membrane</keyword>
<dbReference type="Gene3D" id="1.20.1600.10">
    <property type="entry name" value="Outer membrane efflux proteins (OEP)"/>
    <property type="match status" value="1"/>
</dbReference>
<gene>
    <name evidence="8" type="ORF">DF3PB_180013</name>
</gene>
<sequence>MKAQRFGLVCAVVAATVGINSPVSSETLTEALAQAYQYNPRLMAERARLRSVDEQVPQALSGWRPTLTASGNAGYRHIDQQEDKAIDASDNLFNRRVNATIEQPLFRGGRTMAATRAAENSVRAERARLWSAEQNILLNATTAYVDVVAAAAVVELQIRNEQRLGRQLEATRDRFRVGEVTKTDVFQSEARLARATAERIRAEGALEAQRAVYKNVVGVLPGAVSKPPVPTPLPPTREAAISGALGGNPDILAAEFDERSSMDDIDFVRGELLPSVSLVGEAEREWEAAREGSRFDTLEASVRMTVPLYQAGGTYSRLRAAKQTAAERRRLMDQARRNAEEAASQGFTNVQTARAATKSFVKQVQANEVALEGVKREADVGARTVLDILDAEQELVDSQVRLVQAEREEIVASYELTAATGDLTADKLQLPVEHYDPEAHYREVRGRWFGGSSSGDVSSDFRKP</sequence>
<dbReference type="NCBIfam" id="TIGR01844">
    <property type="entry name" value="type_I_sec_TolC"/>
    <property type="match status" value="1"/>
</dbReference>
<dbReference type="InterPro" id="IPR003423">
    <property type="entry name" value="OMP_efflux"/>
</dbReference>
<dbReference type="Pfam" id="PF02321">
    <property type="entry name" value="OEP"/>
    <property type="match status" value="2"/>
</dbReference>
<organism evidence="8">
    <name type="scientific">metagenome</name>
    <dbReference type="NCBI Taxonomy" id="256318"/>
    <lineage>
        <taxon>unclassified sequences</taxon>
        <taxon>metagenomes</taxon>
    </lineage>
</organism>
<dbReference type="GO" id="GO:0009279">
    <property type="term" value="C:cell outer membrane"/>
    <property type="evidence" value="ECO:0007669"/>
    <property type="project" value="UniProtKB-SubCell"/>
</dbReference>
<keyword evidence="3" id="KW-1134">Transmembrane beta strand</keyword>
<dbReference type="GO" id="GO:1990281">
    <property type="term" value="C:efflux pump complex"/>
    <property type="evidence" value="ECO:0007669"/>
    <property type="project" value="TreeGrafter"/>
</dbReference>
<evidence type="ECO:0000256" key="5">
    <source>
        <dbReference type="ARBA" id="ARBA00023136"/>
    </source>
</evidence>
<dbReference type="InterPro" id="IPR051906">
    <property type="entry name" value="TolC-like"/>
</dbReference>
<proteinExistence type="predicted"/>
<keyword evidence="2" id="KW-0813">Transport</keyword>